<proteinExistence type="inferred from homology"/>
<dbReference type="AlphaFoldDB" id="A0A939IH29"/>
<accession>A0A939IH29</accession>
<dbReference type="InterPro" id="IPR004089">
    <property type="entry name" value="MCPsignal_dom"/>
</dbReference>
<evidence type="ECO:0000313" key="8">
    <source>
        <dbReference type="EMBL" id="MBN7773022.1"/>
    </source>
</evidence>
<evidence type="ECO:0000259" key="6">
    <source>
        <dbReference type="PROSITE" id="PS50111"/>
    </source>
</evidence>
<dbReference type="Proteomes" id="UP000664545">
    <property type="component" value="Unassembled WGS sequence"/>
</dbReference>
<comment type="similarity">
    <text evidence="2">Belongs to the methyl-accepting chemotaxis (MCP) protein family.</text>
</comment>
<dbReference type="SMART" id="SM00304">
    <property type="entry name" value="HAMP"/>
    <property type="match status" value="1"/>
</dbReference>
<reference evidence="8" key="1">
    <citation type="submission" date="2021-02" db="EMBL/GenBank/DDBJ databases">
        <title>Abyssanaerobacter marinus gen.nov., sp., nov, anaerobic bacterium isolated from the Onnuri vent field of Indian Ocean and suggestion of Mogibacteriaceae fam. nov., and proposal of reclassification of ambiguous this family's genus member.</title>
        <authorList>
            <person name="Kim Y.J."/>
            <person name="Yang J.-A."/>
        </authorList>
    </citation>
    <scope>NUCLEOTIDE SEQUENCE</scope>
    <source>
        <strain evidence="8">DSM 2634</strain>
    </source>
</reference>
<dbReference type="SMART" id="SM00283">
    <property type="entry name" value="MA"/>
    <property type="match status" value="1"/>
</dbReference>
<evidence type="ECO:0000256" key="4">
    <source>
        <dbReference type="SAM" id="MobiDB-lite"/>
    </source>
</evidence>
<evidence type="ECO:0000256" key="2">
    <source>
        <dbReference type="ARBA" id="ARBA00029447"/>
    </source>
</evidence>
<evidence type="ECO:0000313" key="9">
    <source>
        <dbReference type="Proteomes" id="UP000664545"/>
    </source>
</evidence>
<gene>
    <name evidence="8" type="ORF">JYB65_06590</name>
</gene>
<evidence type="ECO:0000256" key="5">
    <source>
        <dbReference type="SAM" id="Phobius"/>
    </source>
</evidence>
<name>A0A939IH29_CLOAM</name>
<evidence type="ECO:0000259" key="7">
    <source>
        <dbReference type="PROSITE" id="PS50885"/>
    </source>
</evidence>
<feature type="transmembrane region" description="Helical" evidence="5">
    <location>
        <begin position="60"/>
        <end position="84"/>
    </location>
</feature>
<dbReference type="SUPFAM" id="SSF158472">
    <property type="entry name" value="HAMP domain-like"/>
    <property type="match status" value="1"/>
</dbReference>
<evidence type="ECO:0000256" key="3">
    <source>
        <dbReference type="PROSITE-ProRule" id="PRU00284"/>
    </source>
</evidence>
<keyword evidence="3" id="KW-0807">Transducer</keyword>
<evidence type="ECO:0000256" key="1">
    <source>
        <dbReference type="ARBA" id="ARBA00022500"/>
    </source>
</evidence>
<dbReference type="InterPro" id="IPR004090">
    <property type="entry name" value="Chemotax_Me-accpt_rcpt"/>
</dbReference>
<feature type="compositionally biased region" description="Polar residues" evidence="4">
    <location>
        <begin position="548"/>
        <end position="559"/>
    </location>
</feature>
<dbReference type="CDD" id="cd11386">
    <property type="entry name" value="MCP_signal"/>
    <property type="match status" value="1"/>
</dbReference>
<keyword evidence="5" id="KW-1133">Transmembrane helix</keyword>
<dbReference type="PANTHER" id="PTHR43531">
    <property type="entry name" value="PROTEIN ICFG"/>
    <property type="match status" value="1"/>
</dbReference>
<keyword evidence="5" id="KW-0812">Transmembrane</keyword>
<comment type="caution">
    <text evidence="8">The sequence shown here is derived from an EMBL/GenBank/DDBJ whole genome shotgun (WGS) entry which is preliminary data.</text>
</comment>
<dbReference type="Pfam" id="PF00672">
    <property type="entry name" value="HAMP"/>
    <property type="match status" value="1"/>
</dbReference>
<feature type="domain" description="Methyl-accepting transducer" evidence="6">
    <location>
        <begin position="188"/>
        <end position="417"/>
    </location>
</feature>
<dbReference type="PROSITE" id="PS50111">
    <property type="entry name" value="CHEMOTAXIS_TRANSDUC_2"/>
    <property type="match status" value="1"/>
</dbReference>
<keyword evidence="5" id="KW-0472">Membrane</keyword>
<dbReference type="CDD" id="cd06225">
    <property type="entry name" value="HAMP"/>
    <property type="match status" value="1"/>
</dbReference>
<dbReference type="GO" id="GO:0006935">
    <property type="term" value="P:chemotaxis"/>
    <property type="evidence" value="ECO:0007669"/>
    <property type="project" value="UniProtKB-KW"/>
</dbReference>
<dbReference type="EMBL" id="JAFJZZ010000002">
    <property type="protein sequence ID" value="MBN7773022.1"/>
    <property type="molecule type" value="Genomic_DNA"/>
</dbReference>
<keyword evidence="1" id="KW-0145">Chemotaxis</keyword>
<dbReference type="PRINTS" id="PR00260">
    <property type="entry name" value="CHEMTRNSDUCR"/>
</dbReference>
<feature type="domain" description="HAMP" evidence="7">
    <location>
        <begin position="85"/>
        <end position="138"/>
    </location>
</feature>
<dbReference type="GO" id="GO:0004888">
    <property type="term" value="F:transmembrane signaling receptor activity"/>
    <property type="evidence" value="ECO:0007669"/>
    <property type="project" value="InterPro"/>
</dbReference>
<dbReference type="GO" id="GO:0005886">
    <property type="term" value="C:plasma membrane"/>
    <property type="evidence" value="ECO:0007669"/>
    <property type="project" value="TreeGrafter"/>
</dbReference>
<dbReference type="RefSeq" id="WP_206581866.1">
    <property type="nucleotide sequence ID" value="NZ_JAFJZZ010000002.1"/>
</dbReference>
<organism evidence="8 9">
    <name type="scientific">Clostridium aminobutyricum</name>
    <dbReference type="NCBI Taxonomy" id="33953"/>
    <lineage>
        <taxon>Bacteria</taxon>
        <taxon>Bacillati</taxon>
        <taxon>Bacillota</taxon>
        <taxon>Clostridia</taxon>
        <taxon>Eubacteriales</taxon>
        <taxon>Clostridiaceae</taxon>
        <taxon>Clostridium</taxon>
    </lineage>
</organism>
<dbReference type="InterPro" id="IPR003660">
    <property type="entry name" value="HAMP_dom"/>
</dbReference>
<feature type="transmembrane region" description="Helical" evidence="5">
    <location>
        <begin position="25"/>
        <end position="48"/>
    </location>
</feature>
<dbReference type="Gene3D" id="6.10.340.10">
    <property type="match status" value="1"/>
</dbReference>
<dbReference type="PANTHER" id="PTHR43531:SF11">
    <property type="entry name" value="METHYL-ACCEPTING CHEMOTAXIS PROTEIN 3"/>
    <property type="match status" value="1"/>
</dbReference>
<feature type="compositionally biased region" description="Basic and acidic residues" evidence="4">
    <location>
        <begin position="498"/>
        <end position="509"/>
    </location>
</feature>
<dbReference type="Gene3D" id="1.10.287.950">
    <property type="entry name" value="Methyl-accepting chemotaxis protein"/>
    <property type="match status" value="1"/>
</dbReference>
<protein>
    <submittedName>
        <fullName evidence="8">HAMP domain-containing protein</fullName>
    </submittedName>
</protein>
<dbReference type="PROSITE" id="PS50885">
    <property type="entry name" value="HAMP"/>
    <property type="match status" value="1"/>
</dbReference>
<dbReference type="InterPro" id="IPR051310">
    <property type="entry name" value="MCP_chemotaxis"/>
</dbReference>
<dbReference type="SUPFAM" id="SSF58104">
    <property type="entry name" value="Methyl-accepting chemotaxis protein (MCP) signaling domain"/>
    <property type="match status" value="1"/>
</dbReference>
<keyword evidence="9" id="KW-1185">Reference proteome</keyword>
<feature type="compositionally biased region" description="Basic and acidic residues" evidence="4">
    <location>
        <begin position="516"/>
        <end position="544"/>
    </location>
</feature>
<dbReference type="GO" id="GO:0007165">
    <property type="term" value="P:signal transduction"/>
    <property type="evidence" value="ECO:0007669"/>
    <property type="project" value="UniProtKB-KW"/>
</dbReference>
<feature type="region of interest" description="Disordered" evidence="4">
    <location>
        <begin position="496"/>
        <end position="559"/>
    </location>
</feature>
<sequence>MGREKNTIENSAKAGVKRKRLTNKIALFIMSSMALSAAIMIGLAYIILNGLTKGNFTMNQSLVLMIAAGVLVCVFATLIVSGFIRRVLKPILDIAQEVQLLYKGDFSSNVEIHADDTEVGEMAEHIELMRSSFKEVIEDITHCCKELAQGNFTVETTAEYAGELGKVKEALSNTISTLRELVSQVGSSAEKVAVGSGQVSLGAQSVSQGTMQQASAIQQLSASILEVSESVKNTASGATIAEQLTNKVGQEMNISDQNMKEMIVAMQEISSSSTEIGKIIKAIEDIAFQTNILALNAAVEAARAGTAGKGFAVVADEVRNLATKSAEAAKDTTSLIEHSISAVENGTTIANTTAASLQGVIEGAKDLIVQIDLIAKGAKEEAAAVREITEGIDQVSAVIQTNSATAEESAATSEELSEQANMLREMVSKFRLAKSTKVVSERTKESAIIKPKMSPVTMEEKKPAVTENRSVRQAISPVKEAPKQIAAENKPIVQQSLKIEEEPPQEKPVQRTPFIAKKEEKPKPSATARPEKPPARKPKEEERAATLTGKTINDYSDKY</sequence>
<dbReference type="Pfam" id="PF00015">
    <property type="entry name" value="MCPsignal"/>
    <property type="match status" value="1"/>
</dbReference>